<comment type="caution">
    <text evidence="5">The sequence shown here is derived from an EMBL/GenBank/DDBJ whole genome shotgun (WGS) entry which is preliminary data.</text>
</comment>
<name>A0A9X2G9S8_9ACTN</name>
<dbReference type="GO" id="GO:0000428">
    <property type="term" value="C:DNA-directed RNA polymerase complex"/>
    <property type="evidence" value="ECO:0007669"/>
    <property type="project" value="UniProtKB-KW"/>
</dbReference>
<protein>
    <submittedName>
        <fullName evidence="5">DNA-directed RNA polymerase specialized sigma24 family protein</fullName>
    </submittedName>
</protein>
<keyword evidence="3" id="KW-0804">Transcription</keyword>
<evidence type="ECO:0000256" key="1">
    <source>
        <dbReference type="ARBA" id="ARBA00023015"/>
    </source>
</evidence>
<proteinExistence type="predicted"/>
<dbReference type="AlphaFoldDB" id="A0A9X2G9S8"/>
<dbReference type="SUPFAM" id="SSF88946">
    <property type="entry name" value="Sigma2 domain of RNA polymerase sigma factors"/>
    <property type="match status" value="1"/>
</dbReference>
<dbReference type="PANTHER" id="PTHR43133">
    <property type="entry name" value="RNA POLYMERASE ECF-TYPE SIGMA FACTO"/>
    <property type="match status" value="1"/>
</dbReference>
<dbReference type="Pfam" id="PF04542">
    <property type="entry name" value="Sigma70_r2"/>
    <property type="match status" value="1"/>
</dbReference>
<dbReference type="EMBL" id="JAMZEB010000001">
    <property type="protein sequence ID" value="MCP2353835.1"/>
    <property type="molecule type" value="Genomic_DNA"/>
</dbReference>
<keyword evidence="1" id="KW-0805">Transcription regulation</keyword>
<evidence type="ECO:0000313" key="6">
    <source>
        <dbReference type="Proteomes" id="UP001139648"/>
    </source>
</evidence>
<evidence type="ECO:0000259" key="4">
    <source>
        <dbReference type="Pfam" id="PF04542"/>
    </source>
</evidence>
<keyword evidence="6" id="KW-1185">Reference proteome</keyword>
<dbReference type="GO" id="GO:0016987">
    <property type="term" value="F:sigma factor activity"/>
    <property type="evidence" value="ECO:0007669"/>
    <property type="project" value="UniProtKB-KW"/>
</dbReference>
<evidence type="ECO:0000313" key="5">
    <source>
        <dbReference type="EMBL" id="MCP2353835.1"/>
    </source>
</evidence>
<sequence>MSTIEEFAALAEPYRRELLAHCYRMLGSVHEAEDLVQETYLRAWRGFEKFEGRSSCAPGSTRSPPTPV</sequence>
<evidence type="ECO:0000256" key="3">
    <source>
        <dbReference type="ARBA" id="ARBA00023163"/>
    </source>
</evidence>
<dbReference type="Proteomes" id="UP001139648">
    <property type="component" value="Unassembled WGS sequence"/>
</dbReference>
<dbReference type="Gene3D" id="1.10.1740.10">
    <property type="match status" value="1"/>
</dbReference>
<dbReference type="RefSeq" id="WP_253740322.1">
    <property type="nucleotide sequence ID" value="NZ_BAABKA010000053.1"/>
</dbReference>
<gene>
    <name evidence="5" type="ORF">HD597_000855</name>
</gene>
<dbReference type="PANTHER" id="PTHR43133:SF65">
    <property type="entry name" value="ECF RNA POLYMERASE SIGMA FACTOR SIGG"/>
    <property type="match status" value="1"/>
</dbReference>
<dbReference type="InterPro" id="IPR013325">
    <property type="entry name" value="RNA_pol_sigma_r2"/>
</dbReference>
<accession>A0A9X2G9S8</accession>
<evidence type="ECO:0000256" key="2">
    <source>
        <dbReference type="ARBA" id="ARBA00023082"/>
    </source>
</evidence>
<dbReference type="InterPro" id="IPR007627">
    <property type="entry name" value="RNA_pol_sigma70_r2"/>
</dbReference>
<dbReference type="GO" id="GO:0006352">
    <property type="term" value="P:DNA-templated transcription initiation"/>
    <property type="evidence" value="ECO:0007669"/>
    <property type="project" value="InterPro"/>
</dbReference>
<feature type="domain" description="RNA polymerase sigma-70 region 2" evidence="4">
    <location>
        <begin position="10"/>
        <end position="54"/>
    </location>
</feature>
<keyword evidence="5" id="KW-0240">DNA-directed RNA polymerase</keyword>
<reference evidence="5" key="1">
    <citation type="submission" date="2022-06" db="EMBL/GenBank/DDBJ databases">
        <title>Sequencing the genomes of 1000 actinobacteria strains.</title>
        <authorList>
            <person name="Klenk H.-P."/>
        </authorList>
    </citation>
    <scope>NUCLEOTIDE SEQUENCE</scope>
    <source>
        <strain evidence="5">DSM 46694</strain>
    </source>
</reference>
<keyword evidence="2" id="KW-0731">Sigma factor</keyword>
<dbReference type="InterPro" id="IPR039425">
    <property type="entry name" value="RNA_pol_sigma-70-like"/>
</dbReference>
<organism evidence="5 6">
    <name type="scientific">Nonomuraea thailandensis</name>
    <dbReference type="NCBI Taxonomy" id="1188745"/>
    <lineage>
        <taxon>Bacteria</taxon>
        <taxon>Bacillati</taxon>
        <taxon>Actinomycetota</taxon>
        <taxon>Actinomycetes</taxon>
        <taxon>Streptosporangiales</taxon>
        <taxon>Streptosporangiaceae</taxon>
        <taxon>Nonomuraea</taxon>
    </lineage>
</organism>